<dbReference type="STRING" id="420404.SAMN05421793_12417"/>
<dbReference type="AlphaFoldDB" id="A0A1H6KCX6"/>
<proteinExistence type="predicted"/>
<accession>A0A1H6KCX6</accession>
<dbReference type="InterPro" id="IPR053144">
    <property type="entry name" value="Acetyltransferase_Butenolide"/>
</dbReference>
<dbReference type="GO" id="GO:0016747">
    <property type="term" value="F:acyltransferase activity, transferring groups other than amino-acyl groups"/>
    <property type="evidence" value="ECO:0007669"/>
    <property type="project" value="InterPro"/>
</dbReference>
<reference evidence="3" key="1">
    <citation type="submission" date="2016-10" db="EMBL/GenBank/DDBJ databases">
        <authorList>
            <person name="Varghese N."/>
            <person name="Submissions S."/>
        </authorList>
    </citation>
    <scope>NUCLEOTIDE SEQUENCE [LARGE SCALE GENOMIC DNA]</scope>
    <source>
        <strain evidence="3">DSM 19326</strain>
    </source>
</reference>
<dbReference type="PANTHER" id="PTHR43233">
    <property type="entry name" value="FAMILY N-ACETYLTRANSFERASE, PUTATIVE (AFU_ORTHOLOGUE AFUA_6G03350)-RELATED"/>
    <property type="match status" value="1"/>
</dbReference>
<dbReference type="CDD" id="cd04301">
    <property type="entry name" value="NAT_SF"/>
    <property type="match status" value="1"/>
</dbReference>
<dbReference type="Pfam" id="PF00583">
    <property type="entry name" value="Acetyltransf_1"/>
    <property type="match status" value="1"/>
</dbReference>
<dbReference type="InterPro" id="IPR016181">
    <property type="entry name" value="Acyl_CoA_acyltransferase"/>
</dbReference>
<dbReference type="Proteomes" id="UP000198555">
    <property type="component" value="Unassembled WGS sequence"/>
</dbReference>
<dbReference type="SUPFAM" id="SSF55729">
    <property type="entry name" value="Acyl-CoA N-acyltransferases (Nat)"/>
    <property type="match status" value="1"/>
</dbReference>
<sequence length="143" mass="16825">MENQQDFYISTDKSKMDIEIIHKYLSEESYWAKGISKEIVEKSVANSFCFGVFYHDRQVGFAKVITDFTTIAYLGDVFILDKIRGLGLSKLLMETIMHHPELQGLRRWILLTADAHELYRKFGWSNINDPSRWMEVHTKNPYQ</sequence>
<protein>
    <submittedName>
        <fullName evidence="2">Acetyltransferase (GNAT) domain-containing protein</fullName>
    </submittedName>
</protein>
<name>A0A1H6KCX6_9FLAO</name>
<dbReference type="PANTHER" id="PTHR43233:SF1">
    <property type="entry name" value="FAMILY N-ACETYLTRANSFERASE, PUTATIVE (AFU_ORTHOLOGUE AFUA_6G03350)-RELATED"/>
    <property type="match status" value="1"/>
</dbReference>
<dbReference type="InterPro" id="IPR000182">
    <property type="entry name" value="GNAT_dom"/>
</dbReference>
<dbReference type="EMBL" id="FNWX01000024">
    <property type="protein sequence ID" value="SEH73355.1"/>
    <property type="molecule type" value="Genomic_DNA"/>
</dbReference>
<keyword evidence="2" id="KW-0808">Transferase</keyword>
<organism evidence="2 3">
    <name type="scientific">Epilithonimonas hominis</name>
    <dbReference type="NCBI Taxonomy" id="420404"/>
    <lineage>
        <taxon>Bacteria</taxon>
        <taxon>Pseudomonadati</taxon>
        <taxon>Bacteroidota</taxon>
        <taxon>Flavobacteriia</taxon>
        <taxon>Flavobacteriales</taxon>
        <taxon>Weeksellaceae</taxon>
        <taxon>Chryseobacterium group</taxon>
        <taxon>Epilithonimonas</taxon>
    </lineage>
</organism>
<dbReference type="PROSITE" id="PS51186">
    <property type="entry name" value="GNAT"/>
    <property type="match status" value="1"/>
</dbReference>
<keyword evidence="3" id="KW-1185">Reference proteome</keyword>
<gene>
    <name evidence="2" type="ORF">SAMN05421793_12417</name>
</gene>
<dbReference type="RefSeq" id="WP_089770262.1">
    <property type="nucleotide sequence ID" value="NZ_FNWX01000024.1"/>
</dbReference>
<dbReference type="Gene3D" id="3.40.630.30">
    <property type="match status" value="1"/>
</dbReference>
<evidence type="ECO:0000313" key="2">
    <source>
        <dbReference type="EMBL" id="SEH73355.1"/>
    </source>
</evidence>
<evidence type="ECO:0000259" key="1">
    <source>
        <dbReference type="PROSITE" id="PS51186"/>
    </source>
</evidence>
<evidence type="ECO:0000313" key="3">
    <source>
        <dbReference type="Proteomes" id="UP000198555"/>
    </source>
</evidence>
<feature type="domain" description="N-acetyltransferase" evidence="1">
    <location>
        <begin position="8"/>
        <end position="143"/>
    </location>
</feature>